<organism evidence="3 4">
    <name type="scientific">Venturia inaequalis</name>
    <name type="common">Apple scab fungus</name>
    <dbReference type="NCBI Taxonomy" id="5025"/>
    <lineage>
        <taxon>Eukaryota</taxon>
        <taxon>Fungi</taxon>
        <taxon>Dikarya</taxon>
        <taxon>Ascomycota</taxon>
        <taxon>Pezizomycotina</taxon>
        <taxon>Dothideomycetes</taxon>
        <taxon>Pleosporomycetidae</taxon>
        <taxon>Venturiales</taxon>
        <taxon>Venturiaceae</taxon>
        <taxon>Venturia</taxon>
    </lineage>
</organism>
<evidence type="ECO:0000313" key="4">
    <source>
        <dbReference type="Proteomes" id="UP000447873"/>
    </source>
</evidence>
<sequence length="284" mass="31587">MAATFPYGSLPDATPSGLEQMSIKQAQAEAVQPLIRGSQQTSLPEPPQKRSRPEACATSDQTSESYRLKQELNNLRDEHAHLQSSMGKMAQDLVETEMQLESKQMLLQHNEAELLVTKKENEMLSNELAGLKVQRATEEKRASTVDQSTTSQMTEMQNKIETLSTALHEQSNVQQASEDVARLEDDNLQLTQSSRLKDMKVAQLQEELGKALGRINVILSTKGESSQDEDAVAAQTVRLKELQDMSDFYRSNSERLSGDIKIIRAQNSDLQQSLRVKAGEISGL</sequence>
<feature type="coiled-coil region" evidence="1">
    <location>
        <begin position="166"/>
        <end position="193"/>
    </location>
</feature>
<accession>A0A8H3UPA1</accession>
<evidence type="ECO:0000256" key="2">
    <source>
        <dbReference type="SAM" id="MobiDB-lite"/>
    </source>
</evidence>
<evidence type="ECO:0000313" key="3">
    <source>
        <dbReference type="EMBL" id="KAE9972891.1"/>
    </source>
</evidence>
<gene>
    <name evidence="3" type="ORF">EG328_004699</name>
</gene>
<dbReference type="EMBL" id="WNWS01000257">
    <property type="protein sequence ID" value="KAE9972891.1"/>
    <property type="molecule type" value="Genomic_DNA"/>
</dbReference>
<evidence type="ECO:0000256" key="1">
    <source>
        <dbReference type="SAM" id="Coils"/>
    </source>
</evidence>
<keyword evidence="1" id="KW-0175">Coiled coil</keyword>
<name>A0A8H3UPA1_VENIN</name>
<reference evidence="3 4" key="1">
    <citation type="submission" date="2018-12" db="EMBL/GenBank/DDBJ databases">
        <title>Venturia inaequalis Genome Resource.</title>
        <authorList>
            <person name="Lichtner F.J."/>
        </authorList>
    </citation>
    <scope>NUCLEOTIDE SEQUENCE [LARGE SCALE GENOMIC DNA]</scope>
    <source>
        <strain evidence="3 4">120213</strain>
    </source>
</reference>
<proteinExistence type="predicted"/>
<comment type="caution">
    <text evidence="3">The sequence shown here is derived from an EMBL/GenBank/DDBJ whole genome shotgun (WGS) entry which is preliminary data.</text>
</comment>
<protein>
    <submittedName>
        <fullName evidence="3">Uncharacterized protein</fullName>
    </submittedName>
</protein>
<dbReference type="AlphaFoldDB" id="A0A8H3UPA1"/>
<dbReference type="Proteomes" id="UP000447873">
    <property type="component" value="Unassembled WGS sequence"/>
</dbReference>
<feature type="region of interest" description="Disordered" evidence="2">
    <location>
        <begin position="25"/>
        <end position="65"/>
    </location>
</feature>
<dbReference type="OrthoDB" id="10670872at2759"/>